<reference evidence="1 2" key="1">
    <citation type="submission" date="2019-01" db="EMBL/GenBank/DDBJ databases">
        <authorList>
            <person name="Ferrante I. M."/>
        </authorList>
    </citation>
    <scope>NUCLEOTIDE SEQUENCE [LARGE SCALE GENOMIC DNA]</scope>
    <source>
        <strain evidence="1 2">B856</strain>
    </source>
</reference>
<dbReference type="EMBL" id="CAACVS010000134">
    <property type="protein sequence ID" value="VEU37604.1"/>
    <property type="molecule type" value="Genomic_DNA"/>
</dbReference>
<dbReference type="Proteomes" id="UP000291116">
    <property type="component" value="Unassembled WGS sequence"/>
</dbReference>
<gene>
    <name evidence="1" type="ORF">PSNMU_V1.4_AUG-EV-PASAV3_0044080</name>
</gene>
<sequence length="403" mass="43315">MNFSYAAIAALTAASRLRFVEATPFPIGRYELFADPDFSLQLDSLDPSLEGKFIVEGPQDKVVLNDDNEKYFSFDLYTVPGGDDEPCDAGEIVAGVSLWTSGVNDEIYAALKQTSDGHFVIIHFSIPNVRTSEFYTQTGQGTGVAKACIRAALLSETGTNQDDLEVVSYLDAQLTLNVDDTGAFLAGGFDQEVTLSSSTKLMQNEQLMNRIPVESFVCGTKGINGGSPIEEEFKIGQDFQICIRPTDVDSDFKVVSFKDVFCGIAADGTGGTKLVDDTGAPTSDLTIVTSDVEESMDTAGTPMGVLAAAFKSVVTPSYFSGAADSFRCKGEAILQHKDTPVEEDPVEEDPVEDPLGAITGCHYVVDSPFELAADETFQMGFCINGVLPVTTTNAFVGFFRVFF</sequence>
<dbReference type="AlphaFoldDB" id="A0A448Z6E5"/>
<name>A0A448Z6E5_9STRA</name>
<accession>A0A448Z6E5</accession>
<proteinExistence type="predicted"/>
<organism evidence="1 2">
    <name type="scientific">Pseudo-nitzschia multistriata</name>
    <dbReference type="NCBI Taxonomy" id="183589"/>
    <lineage>
        <taxon>Eukaryota</taxon>
        <taxon>Sar</taxon>
        <taxon>Stramenopiles</taxon>
        <taxon>Ochrophyta</taxon>
        <taxon>Bacillariophyta</taxon>
        <taxon>Bacillariophyceae</taxon>
        <taxon>Bacillariophycidae</taxon>
        <taxon>Bacillariales</taxon>
        <taxon>Bacillariaceae</taxon>
        <taxon>Pseudo-nitzschia</taxon>
    </lineage>
</organism>
<protein>
    <submittedName>
        <fullName evidence="1">Uncharacterized protein</fullName>
    </submittedName>
</protein>
<keyword evidence="2" id="KW-1185">Reference proteome</keyword>
<evidence type="ECO:0000313" key="2">
    <source>
        <dbReference type="Proteomes" id="UP000291116"/>
    </source>
</evidence>
<evidence type="ECO:0000313" key="1">
    <source>
        <dbReference type="EMBL" id="VEU37604.1"/>
    </source>
</evidence>